<evidence type="ECO:0000256" key="2">
    <source>
        <dbReference type="ARBA" id="ARBA00022679"/>
    </source>
</evidence>
<dbReference type="InterPro" id="IPR027417">
    <property type="entry name" value="P-loop_NTPase"/>
</dbReference>
<sequence>MAPTAATHFTNPQSSNNDGDHRDDEEAAIIDVELEKLSQECKDLILSLPRERGRRTRYLYLFQGFWCQPAEIQAITFLQNHFEAKDSDVVVATIPKSGTTWLKGLTFAIANRNKFSPSSKNHPLILSNPHHLVPFFEYTVYGSHHDQLEEEEAPPDPRLFGTHLPFHAMSSSIKTSGCKIIYICRNPFDTFVSSWIFIDKIKPKSLPSLTLEEAFDMYCKGIIGFGPSWDHMLRYWNESKERPNKVLFLKYEDLKEDTNNHLKRIAQFLGCPFSLEEEERGEIESIIKLCSFKNMKELEVNKTGTFGRNFENKYLFRKAEIGDWVNHLSPSMVERLSKIIDEKFAGSGLSFKASP</sequence>
<dbReference type="Pfam" id="PF00685">
    <property type="entry name" value="Sulfotransfer_1"/>
    <property type="match status" value="1"/>
</dbReference>
<dbReference type="Gene3D" id="3.40.50.300">
    <property type="entry name" value="P-loop containing nucleotide triphosphate hydrolases"/>
    <property type="match status" value="1"/>
</dbReference>
<proteinExistence type="inferred from homology"/>
<dbReference type="Proteomes" id="UP001293593">
    <property type="component" value="Unassembled WGS sequence"/>
</dbReference>
<comment type="caution">
    <text evidence="6">The sequence shown here is derived from an EMBL/GenBank/DDBJ whole genome shotgun (WGS) entry which is preliminary data.</text>
</comment>
<dbReference type="GO" id="GO:0008146">
    <property type="term" value="F:sulfotransferase activity"/>
    <property type="evidence" value="ECO:0007669"/>
    <property type="project" value="InterPro"/>
</dbReference>
<evidence type="ECO:0000256" key="1">
    <source>
        <dbReference type="ARBA" id="ARBA00005771"/>
    </source>
</evidence>
<evidence type="ECO:0000256" key="4">
    <source>
        <dbReference type="SAM" id="MobiDB-lite"/>
    </source>
</evidence>
<accession>A0AAE1N8M5</accession>
<keyword evidence="2 3" id="KW-0808">Transferase</keyword>
<evidence type="ECO:0000313" key="7">
    <source>
        <dbReference type="Proteomes" id="UP001293593"/>
    </source>
</evidence>
<feature type="region of interest" description="Disordered" evidence="4">
    <location>
        <begin position="1"/>
        <end position="22"/>
    </location>
</feature>
<dbReference type="SUPFAM" id="SSF52540">
    <property type="entry name" value="P-loop containing nucleoside triphosphate hydrolases"/>
    <property type="match status" value="1"/>
</dbReference>
<name>A0AAE1N8M5_9FABA</name>
<feature type="domain" description="Sulfotransferase" evidence="5">
    <location>
        <begin position="86"/>
        <end position="348"/>
    </location>
</feature>
<dbReference type="InterPro" id="IPR000863">
    <property type="entry name" value="Sulfotransferase_dom"/>
</dbReference>
<dbReference type="AlphaFoldDB" id="A0AAE1N8M5"/>
<comment type="similarity">
    <text evidence="1 3">Belongs to the sulfotransferase 1 family.</text>
</comment>
<feature type="compositionally biased region" description="Polar residues" evidence="4">
    <location>
        <begin position="7"/>
        <end position="17"/>
    </location>
</feature>
<gene>
    <name evidence="6" type="ORF">QN277_002026</name>
</gene>
<reference evidence="6" key="1">
    <citation type="submission" date="2023-10" db="EMBL/GenBank/DDBJ databases">
        <title>Chromosome-level genome of the transformable northern wattle, Acacia crassicarpa.</title>
        <authorList>
            <person name="Massaro I."/>
            <person name="Sinha N.R."/>
            <person name="Poethig S."/>
            <person name="Leichty A.R."/>
        </authorList>
    </citation>
    <scope>NUCLEOTIDE SEQUENCE</scope>
    <source>
        <strain evidence="6">Acra3RX</strain>
        <tissue evidence="6">Leaf</tissue>
    </source>
</reference>
<keyword evidence="7" id="KW-1185">Reference proteome</keyword>
<evidence type="ECO:0000259" key="5">
    <source>
        <dbReference type="Pfam" id="PF00685"/>
    </source>
</evidence>
<dbReference type="EMBL" id="JAWXYG010000001">
    <property type="protein sequence ID" value="KAK4285313.1"/>
    <property type="molecule type" value="Genomic_DNA"/>
</dbReference>
<dbReference type="EC" id="2.8.2.-" evidence="3"/>
<protein>
    <recommendedName>
        <fullName evidence="3">Sulfotransferase</fullName>
        <ecNumber evidence="3">2.8.2.-</ecNumber>
    </recommendedName>
</protein>
<organism evidence="6 7">
    <name type="scientific">Acacia crassicarpa</name>
    <name type="common">northern wattle</name>
    <dbReference type="NCBI Taxonomy" id="499986"/>
    <lineage>
        <taxon>Eukaryota</taxon>
        <taxon>Viridiplantae</taxon>
        <taxon>Streptophyta</taxon>
        <taxon>Embryophyta</taxon>
        <taxon>Tracheophyta</taxon>
        <taxon>Spermatophyta</taxon>
        <taxon>Magnoliopsida</taxon>
        <taxon>eudicotyledons</taxon>
        <taxon>Gunneridae</taxon>
        <taxon>Pentapetalae</taxon>
        <taxon>rosids</taxon>
        <taxon>fabids</taxon>
        <taxon>Fabales</taxon>
        <taxon>Fabaceae</taxon>
        <taxon>Caesalpinioideae</taxon>
        <taxon>mimosoid clade</taxon>
        <taxon>Acacieae</taxon>
        <taxon>Acacia</taxon>
    </lineage>
</organism>
<dbReference type="PANTHER" id="PTHR11783">
    <property type="entry name" value="SULFOTRANSFERASE SULT"/>
    <property type="match status" value="1"/>
</dbReference>
<evidence type="ECO:0000256" key="3">
    <source>
        <dbReference type="RuleBase" id="RU361155"/>
    </source>
</evidence>
<evidence type="ECO:0000313" key="6">
    <source>
        <dbReference type="EMBL" id="KAK4285313.1"/>
    </source>
</evidence>